<comment type="similarity">
    <text evidence="1 10">Belongs to the succinate dehydrogenase/fumarate reductase iron-sulfur protein family.</text>
</comment>
<dbReference type="NCBIfam" id="NF005746">
    <property type="entry name" value="PRK07570.1"/>
    <property type="match status" value="1"/>
</dbReference>
<keyword evidence="9 10" id="KW-0003">3Fe-4S</keyword>
<dbReference type="PANTHER" id="PTHR11921:SF41">
    <property type="entry name" value="SUCCINATE DEHYDROGENASE"/>
    <property type="match status" value="1"/>
</dbReference>
<keyword evidence="4 10" id="KW-0001">2Fe-2S</keyword>
<dbReference type="Proteomes" id="UP001501475">
    <property type="component" value="Unassembled WGS sequence"/>
</dbReference>
<dbReference type="InterPro" id="IPR012675">
    <property type="entry name" value="Beta-grasp_dom_sf"/>
</dbReference>
<keyword evidence="6" id="KW-0560">Oxidoreductase</keyword>
<evidence type="ECO:0000256" key="6">
    <source>
        <dbReference type="ARBA" id="ARBA00023002"/>
    </source>
</evidence>
<dbReference type="Gene3D" id="1.10.1060.10">
    <property type="entry name" value="Alpha-helical ferredoxin"/>
    <property type="match status" value="1"/>
</dbReference>
<evidence type="ECO:0000256" key="2">
    <source>
        <dbReference type="ARBA" id="ARBA00022485"/>
    </source>
</evidence>
<feature type="domain" description="4Fe-4S ferredoxin-type" evidence="12">
    <location>
        <begin position="145"/>
        <end position="178"/>
    </location>
</feature>
<evidence type="ECO:0000256" key="5">
    <source>
        <dbReference type="ARBA" id="ARBA00022723"/>
    </source>
</evidence>
<dbReference type="Gene3D" id="3.10.20.30">
    <property type="match status" value="1"/>
</dbReference>
<evidence type="ECO:0000313" key="13">
    <source>
        <dbReference type="EMBL" id="GAA1777577.1"/>
    </source>
</evidence>
<evidence type="ECO:0000256" key="3">
    <source>
        <dbReference type="ARBA" id="ARBA00022532"/>
    </source>
</evidence>
<dbReference type="InterPro" id="IPR036010">
    <property type="entry name" value="2Fe-2S_ferredoxin-like_sf"/>
</dbReference>
<comment type="cofactor">
    <cofactor evidence="10">
        <name>[3Fe-4S] cluster</name>
        <dbReference type="ChEBI" id="CHEBI:21137"/>
    </cofactor>
    <text evidence="10">Binds 1 [3Fe-4S] cluster.</text>
</comment>
<feature type="domain" description="2Fe-2S ferredoxin-type" evidence="11">
    <location>
        <begin position="18"/>
        <end position="102"/>
    </location>
</feature>
<evidence type="ECO:0000259" key="11">
    <source>
        <dbReference type="PROSITE" id="PS51085"/>
    </source>
</evidence>
<dbReference type="SUPFAM" id="SSF46548">
    <property type="entry name" value="alpha-helical ferredoxin"/>
    <property type="match status" value="1"/>
</dbReference>
<evidence type="ECO:0000259" key="12">
    <source>
        <dbReference type="PROSITE" id="PS51379"/>
    </source>
</evidence>
<evidence type="ECO:0000256" key="8">
    <source>
        <dbReference type="ARBA" id="ARBA00023014"/>
    </source>
</evidence>
<keyword evidence="8 10" id="KW-0411">Iron-sulfur</keyword>
<keyword evidence="7 10" id="KW-0408">Iron</keyword>
<keyword evidence="2 10" id="KW-0004">4Fe-4S</keyword>
<proteinExistence type="inferred from homology"/>
<keyword evidence="3" id="KW-0816">Tricarboxylic acid cycle</keyword>
<evidence type="ECO:0000256" key="4">
    <source>
        <dbReference type="ARBA" id="ARBA00022714"/>
    </source>
</evidence>
<comment type="cofactor">
    <cofactor evidence="10">
        <name>[2Fe-2S] cluster</name>
        <dbReference type="ChEBI" id="CHEBI:190135"/>
    </cofactor>
    <text evidence="10">Binds 1 [2Fe-2S] cluster.</text>
</comment>
<dbReference type="EC" id="1.3.5.1" evidence="10"/>
<gene>
    <name evidence="13" type="ORF">GCM10009810_38280</name>
</gene>
<evidence type="ECO:0000256" key="1">
    <source>
        <dbReference type="ARBA" id="ARBA00009433"/>
    </source>
</evidence>
<dbReference type="NCBIfam" id="TIGR00384">
    <property type="entry name" value="dhsB"/>
    <property type="match status" value="1"/>
</dbReference>
<evidence type="ECO:0000256" key="7">
    <source>
        <dbReference type="ARBA" id="ARBA00023004"/>
    </source>
</evidence>
<name>A0ABN2L713_9MICO</name>
<reference evidence="13 14" key="1">
    <citation type="journal article" date="2019" name="Int. J. Syst. Evol. Microbiol.">
        <title>The Global Catalogue of Microorganisms (GCM) 10K type strain sequencing project: providing services to taxonomists for standard genome sequencing and annotation.</title>
        <authorList>
            <consortium name="The Broad Institute Genomics Platform"/>
            <consortium name="The Broad Institute Genome Sequencing Center for Infectious Disease"/>
            <person name="Wu L."/>
            <person name="Ma J."/>
        </authorList>
    </citation>
    <scope>NUCLEOTIDE SEQUENCE [LARGE SCALE GENOMIC DNA]</scope>
    <source>
        <strain evidence="13 14">JCM 15591</strain>
    </source>
</reference>
<evidence type="ECO:0000256" key="9">
    <source>
        <dbReference type="ARBA" id="ARBA00023291"/>
    </source>
</evidence>
<evidence type="ECO:0000313" key="14">
    <source>
        <dbReference type="Proteomes" id="UP001501475"/>
    </source>
</evidence>
<dbReference type="InterPro" id="IPR006058">
    <property type="entry name" value="2Fe2S_fd_BS"/>
</dbReference>
<keyword evidence="5 10" id="KW-0479">Metal-binding</keyword>
<dbReference type="SUPFAM" id="SSF54292">
    <property type="entry name" value="2Fe-2S ferredoxin-like"/>
    <property type="match status" value="1"/>
</dbReference>
<dbReference type="InterPro" id="IPR025192">
    <property type="entry name" value="Succ_DH/fum_Rdtase_N"/>
</dbReference>
<organism evidence="13 14">
    <name type="scientific">Nostocoides vanveenii</name>
    <dbReference type="NCBI Taxonomy" id="330835"/>
    <lineage>
        <taxon>Bacteria</taxon>
        <taxon>Bacillati</taxon>
        <taxon>Actinomycetota</taxon>
        <taxon>Actinomycetes</taxon>
        <taxon>Micrococcales</taxon>
        <taxon>Intrasporangiaceae</taxon>
        <taxon>Nostocoides</taxon>
    </lineage>
</organism>
<accession>A0ABN2L713</accession>
<dbReference type="PROSITE" id="PS51379">
    <property type="entry name" value="4FE4S_FER_2"/>
    <property type="match status" value="1"/>
</dbReference>
<dbReference type="EMBL" id="BAAAPN010000107">
    <property type="protein sequence ID" value="GAA1777577.1"/>
    <property type="molecule type" value="Genomic_DNA"/>
</dbReference>
<dbReference type="PANTHER" id="PTHR11921">
    <property type="entry name" value="SUCCINATE DEHYDROGENASE IRON-SULFUR PROTEIN"/>
    <property type="match status" value="1"/>
</dbReference>
<dbReference type="PROSITE" id="PS00197">
    <property type="entry name" value="2FE2S_FER_1"/>
    <property type="match status" value="1"/>
</dbReference>
<dbReference type="InterPro" id="IPR004489">
    <property type="entry name" value="Succ_DH/fum_Rdtase_Fe-S"/>
</dbReference>
<dbReference type="Pfam" id="PF13183">
    <property type="entry name" value="Fer4_8"/>
    <property type="match status" value="1"/>
</dbReference>
<comment type="catalytic activity">
    <reaction evidence="10">
        <text>a menaquinone + succinate = a menaquinol + fumarate</text>
        <dbReference type="Rhea" id="RHEA:27834"/>
        <dbReference type="Rhea" id="RHEA-COMP:9537"/>
        <dbReference type="Rhea" id="RHEA-COMP:9539"/>
        <dbReference type="ChEBI" id="CHEBI:16374"/>
        <dbReference type="ChEBI" id="CHEBI:18151"/>
        <dbReference type="ChEBI" id="CHEBI:29806"/>
        <dbReference type="ChEBI" id="CHEBI:30031"/>
        <dbReference type="EC" id="1.3.5.1"/>
    </reaction>
</comment>
<dbReference type="InterPro" id="IPR009051">
    <property type="entry name" value="Helical_ferredxn"/>
</dbReference>
<dbReference type="InterPro" id="IPR017900">
    <property type="entry name" value="4Fe4S_Fe_S_CS"/>
</dbReference>
<dbReference type="InterPro" id="IPR050573">
    <property type="entry name" value="SDH/FRD_Iron-Sulfur"/>
</dbReference>
<dbReference type="Pfam" id="PF13085">
    <property type="entry name" value="Fer2_3"/>
    <property type="match status" value="1"/>
</dbReference>
<comment type="cofactor">
    <cofactor evidence="10">
        <name>[4Fe-4S] cluster</name>
        <dbReference type="ChEBI" id="CHEBI:49883"/>
    </cofactor>
    <text evidence="10">Binds 1 [4Fe-4S] cluster.</text>
</comment>
<dbReference type="RefSeq" id="WP_344069539.1">
    <property type="nucleotide sequence ID" value="NZ_BAAAPN010000107.1"/>
</dbReference>
<protein>
    <recommendedName>
        <fullName evidence="10">Fumarate reductase iron-sulfur subunit</fullName>
        <ecNumber evidence="10">1.3.5.1</ecNumber>
    </recommendedName>
</protein>
<sequence>MNLTLKIWRQDGPRARGELVTYQVNDISPDMSFLEMLDVLNERLNAEGTEPVAFDSDCREGICGMCGLMISGDAHGPEKTTTCQLHMRSFKDGETITIEPWRADAFPIIRDLVVDRSAFDRIIQAGGFISVNTGSAPDANATPVPKPKADRAFMAAECIGCGACVAACPNAAAMLFMGAKITHLGELPQGQPERAMRVQAMVAQHDQEGFGGCTNIGECSAACPKGIPMDVISQLNHDLRRAGSGKF</sequence>
<keyword evidence="14" id="KW-1185">Reference proteome</keyword>
<dbReference type="InterPro" id="IPR017896">
    <property type="entry name" value="4Fe4S_Fe-S-bd"/>
</dbReference>
<dbReference type="PROSITE" id="PS00198">
    <property type="entry name" value="4FE4S_FER_1"/>
    <property type="match status" value="1"/>
</dbReference>
<dbReference type="InterPro" id="IPR001041">
    <property type="entry name" value="2Fe-2S_ferredoxin-type"/>
</dbReference>
<dbReference type="PROSITE" id="PS51085">
    <property type="entry name" value="2FE2S_FER_2"/>
    <property type="match status" value="1"/>
</dbReference>
<comment type="caution">
    <text evidence="13">The sequence shown here is derived from an EMBL/GenBank/DDBJ whole genome shotgun (WGS) entry which is preliminary data.</text>
</comment>
<evidence type="ECO:0000256" key="10">
    <source>
        <dbReference type="RuleBase" id="RU361237"/>
    </source>
</evidence>